<feature type="region of interest" description="Disordered" evidence="1">
    <location>
        <begin position="42"/>
        <end position="80"/>
    </location>
</feature>
<feature type="region of interest" description="Disordered" evidence="1">
    <location>
        <begin position="304"/>
        <end position="339"/>
    </location>
</feature>
<dbReference type="OrthoDB" id="3695680at2759"/>
<gene>
    <name evidence="2" type="ORF">DDE83_001553</name>
</gene>
<proteinExistence type="predicted"/>
<comment type="caution">
    <text evidence="2">The sequence shown here is derived from an EMBL/GenBank/DDBJ whole genome shotgun (WGS) entry which is preliminary data.</text>
</comment>
<accession>A0A364NCY4</accession>
<evidence type="ECO:0000313" key="3">
    <source>
        <dbReference type="Proteomes" id="UP000249619"/>
    </source>
</evidence>
<feature type="compositionally biased region" description="Basic and acidic residues" evidence="1">
    <location>
        <begin position="511"/>
        <end position="524"/>
    </location>
</feature>
<reference evidence="3" key="1">
    <citation type="submission" date="2018-05" db="EMBL/GenBank/DDBJ databases">
        <title>Draft genome sequence of Stemphylium lycopersici strain CIDEFI 213.</title>
        <authorList>
            <person name="Medina R."/>
            <person name="Franco M.E.E."/>
            <person name="Lucentini C.G."/>
            <person name="Saparrat M.C.N."/>
            <person name="Balatti P.A."/>
        </authorList>
    </citation>
    <scope>NUCLEOTIDE SEQUENCE [LARGE SCALE GENOMIC DNA]</scope>
    <source>
        <strain evidence="3">CIDEFI 213</strain>
    </source>
</reference>
<dbReference type="EMBL" id="QGDH01000015">
    <property type="protein sequence ID" value="RAR15116.1"/>
    <property type="molecule type" value="Genomic_DNA"/>
</dbReference>
<dbReference type="Proteomes" id="UP000249619">
    <property type="component" value="Unassembled WGS sequence"/>
</dbReference>
<feature type="compositionally biased region" description="Basic and acidic residues" evidence="1">
    <location>
        <begin position="328"/>
        <end position="339"/>
    </location>
</feature>
<feature type="region of interest" description="Disordered" evidence="1">
    <location>
        <begin position="772"/>
        <end position="830"/>
    </location>
</feature>
<feature type="compositionally biased region" description="Acidic residues" evidence="1">
    <location>
        <begin position="304"/>
        <end position="323"/>
    </location>
</feature>
<dbReference type="AlphaFoldDB" id="A0A364NCY4"/>
<sequence>MADKELDREHLDDEDELKTAIGRSAVDILDETVDCLQLLQNGAREAEETHMTATRQKGKKRQVKKDKNNAASPHEPSPERVLPRFEFIKFSQYDSDPLYAAPLIESLGTGVKEDEQEHDINKDISMSEPGGGGCPSINAVEQEEQQIAGASEYEPGTEEHLEDWDNQPIEKSVKGCQQAIIALTKRYEKNKKQAKAEHNRQRVTLRDRSDSLFKHIRLFSDVVTMVQNTEAGAHNELNKALWAEENALRLKKRDIALELTQVARREAFALLDLHDSFTAETKAWFDMELELSRISILWALRPDGDEEEDEGDDNDLELGEDDLTTSSPRRDKPQGERESIMDSLASLFPSRGRHVDSLLTIPTPRTGSDRSVLYDEPSSRRLGSSLSILPSITNVVAAETDKDLKEAIESAIHRCEHALKLSHKKFREANEEKSAMFESNKNVLGEFHELTEKHQHIYDEREKLLKRLPSNQVVNVVHNALLEEHEKENMLIEESFTAVKFAKADLQEKRARRVEQAQETHDGETIDPPAHNINFNRALSDRASLSQKSKKDAGSGRYENEVDAASSQRAHEQDFIEFGLQKRAEQRARIGNIRDVVGRLWETEKKNEKQWDAAWEMTNDEMKIIKKELESFENHVPRCDDKLFARYKAAEALLVKQKKFYEALLYRFETEAAGRGLDLGFCSNVSMDWIRKKRTIHRLKRESEQAARQSEAQLALPNRQQRFSSLGIKPTRFNASSLRARLPFRSENGRHLGAKRYGQVSDGRNITSAQRAADFVPREQLEPESSRVAESQSNRNNMKRTTNTSPATPARLEPNTQPDPDPQPVTEKPTPVRTFLNKMHIKPFSHSPSAYQNSTTQPQPPAQSTGIRSTWVYTLPRTWKSRRYRALPPPTSHPSPYYAHRNPAPRSPSTSIGSPVSGDDASVDQQHDLQLTRWGASVRRRSSFSGWNSVAGSERQGEQLWREGTDLLLLEQWRVQHRVLVEDYQSEAGSSQTVERLVREV</sequence>
<feature type="compositionally biased region" description="Basic and acidic residues" evidence="1">
    <location>
        <begin position="549"/>
        <end position="560"/>
    </location>
</feature>
<feature type="compositionally biased region" description="Polar residues" evidence="1">
    <location>
        <begin position="788"/>
        <end position="807"/>
    </location>
</feature>
<feature type="compositionally biased region" description="Polar residues" evidence="1">
    <location>
        <begin position="846"/>
        <end position="869"/>
    </location>
</feature>
<feature type="compositionally biased region" description="Polar residues" evidence="1">
    <location>
        <begin position="533"/>
        <end position="547"/>
    </location>
</feature>
<feature type="region of interest" description="Disordered" evidence="1">
    <location>
        <begin position="511"/>
        <end position="566"/>
    </location>
</feature>
<name>A0A364NCY4_STELY</name>
<feature type="region of interest" description="Disordered" evidence="1">
    <location>
        <begin position="843"/>
        <end position="869"/>
    </location>
</feature>
<organism evidence="2 3">
    <name type="scientific">Stemphylium lycopersici</name>
    <name type="common">Tomato gray leaf spot disease fungus</name>
    <name type="synonym">Thyrospora lycopersici</name>
    <dbReference type="NCBI Taxonomy" id="183478"/>
    <lineage>
        <taxon>Eukaryota</taxon>
        <taxon>Fungi</taxon>
        <taxon>Dikarya</taxon>
        <taxon>Ascomycota</taxon>
        <taxon>Pezizomycotina</taxon>
        <taxon>Dothideomycetes</taxon>
        <taxon>Pleosporomycetidae</taxon>
        <taxon>Pleosporales</taxon>
        <taxon>Pleosporineae</taxon>
        <taxon>Pleosporaceae</taxon>
        <taxon>Stemphylium</taxon>
    </lineage>
</organism>
<evidence type="ECO:0000256" key="1">
    <source>
        <dbReference type="SAM" id="MobiDB-lite"/>
    </source>
</evidence>
<protein>
    <submittedName>
        <fullName evidence="2">Uncharacterized protein</fullName>
    </submittedName>
</protein>
<evidence type="ECO:0000313" key="2">
    <source>
        <dbReference type="EMBL" id="RAR15116.1"/>
    </source>
</evidence>
<keyword evidence="3" id="KW-1185">Reference proteome</keyword>
<feature type="compositionally biased region" description="Basic and acidic residues" evidence="1">
    <location>
        <begin position="776"/>
        <end position="787"/>
    </location>
</feature>
<feature type="region of interest" description="Disordered" evidence="1">
    <location>
        <begin position="884"/>
        <end position="924"/>
    </location>
</feature>